<gene>
    <name evidence="1" type="ORF">CLV72_1048</name>
</gene>
<evidence type="ECO:0000313" key="2">
    <source>
        <dbReference type="Proteomes" id="UP000237846"/>
    </source>
</evidence>
<protein>
    <recommendedName>
        <fullName evidence="3">CdiI immunity protein domain-containing protein</fullName>
    </recommendedName>
</protein>
<keyword evidence="2" id="KW-1185">Reference proteome</keyword>
<dbReference type="Proteomes" id="UP000237846">
    <property type="component" value="Unassembled WGS sequence"/>
</dbReference>
<proteinExistence type="predicted"/>
<evidence type="ECO:0000313" key="1">
    <source>
        <dbReference type="EMBL" id="PRX98432.1"/>
    </source>
</evidence>
<name>A0A2T0Q3Q5_9ACTN</name>
<dbReference type="OrthoDB" id="3831317at2"/>
<comment type="caution">
    <text evidence="1">The sequence shown here is derived from an EMBL/GenBank/DDBJ whole genome shotgun (WGS) entry which is preliminary data.</text>
</comment>
<accession>A0A2T0Q3Q5</accession>
<dbReference type="AlphaFoldDB" id="A0A2T0Q3Q5"/>
<dbReference type="RefSeq" id="WP_106245540.1">
    <property type="nucleotide sequence ID" value="NZ_PVZC01000004.1"/>
</dbReference>
<sequence>MAQTAADDWRVDPWMPYRELLHVVEWFYNPDVARPDGPAALRRLVYAVEHRGAVSSRHDIPRFLAELRSALHDPGRVRPGALKDAAAYTDEDDAAFLVRVWCDIYPDRPCPLGG</sequence>
<organism evidence="1 2">
    <name type="scientific">Allonocardiopsis opalescens</name>
    <dbReference type="NCBI Taxonomy" id="1144618"/>
    <lineage>
        <taxon>Bacteria</taxon>
        <taxon>Bacillati</taxon>
        <taxon>Actinomycetota</taxon>
        <taxon>Actinomycetes</taxon>
        <taxon>Streptosporangiales</taxon>
        <taxon>Allonocardiopsis</taxon>
    </lineage>
</organism>
<dbReference type="EMBL" id="PVZC01000004">
    <property type="protein sequence ID" value="PRX98432.1"/>
    <property type="molecule type" value="Genomic_DNA"/>
</dbReference>
<evidence type="ECO:0008006" key="3">
    <source>
        <dbReference type="Google" id="ProtNLM"/>
    </source>
</evidence>
<reference evidence="1 2" key="1">
    <citation type="submission" date="2018-03" db="EMBL/GenBank/DDBJ databases">
        <title>Genomic Encyclopedia of Archaeal and Bacterial Type Strains, Phase II (KMG-II): from individual species to whole genera.</title>
        <authorList>
            <person name="Goeker M."/>
        </authorList>
    </citation>
    <scope>NUCLEOTIDE SEQUENCE [LARGE SCALE GENOMIC DNA]</scope>
    <source>
        <strain evidence="1 2">DSM 45601</strain>
    </source>
</reference>